<evidence type="ECO:0000313" key="1">
    <source>
        <dbReference type="EMBL" id="OQS37621.1"/>
    </source>
</evidence>
<dbReference type="AlphaFoldDB" id="A0A1W0CSB3"/>
<organism evidence="1 2">
    <name type="scientific">Chromobacterium haemolyticum</name>
    <dbReference type="NCBI Taxonomy" id="394935"/>
    <lineage>
        <taxon>Bacteria</taxon>
        <taxon>Pseudomonadati</taxon>
        <taxon>Pseudomonadota</taxon>
        <taxon>Betaproteobacteria</taxon>
        <taxon>Neisseriales</taxon>
        <taxon>Chromobacteriaceae</taxon>
        <taxon>Chromobacterium</taxon>
    </lineage>
</organism>
<sequence>MADVFAKFSETVSTSKLAYVKENKLYRALKGRKSGNGFEWCDVATFGARPARQSNVSSARHSPSLVRFNRHYWAQSSLPLPFVPLYSAL</sequence>
<reference evidence="1 2" key="1">
    <citation type="submission" date="2017-02" db="EMBL/GenBank/DDBJ databases">
        <title>Chromobacterium haemolyticum H5244.</title>
        <authorList>
            <person name="Gulvik C.A."/>
        </authorList>
    </citation>
    <scope>NUCLEOTIDE SEQUENCE [LARGE SCALE GENOMIC DNA]</scope>
    <source>
        <strain evidence="1 2">H5244</strain>
    </source>
</reference>
<dbReference type="EMBL" id="MUKV01000018">
    <property type="protein sequence ID" value="OQS37621.1"/>
    <property type="molecule type" value="Genomic_DNA"/>
</dbReference>
<comment type="caution">
    <text evidence="1">The sequence shown here is derived from an EMBL/GenBank/DDBJ whole genome shotgun (WGS) entry which is preliminary data.</text>
</comment>
<name>A0A1W0CSB3_9NEIS</name>
<dbReference type="Proteomes" id="UP000192721">
    <property type="component" value="Unassembled WGS sequence"/>
</dbReference>
<protein>
    <submittedName>
        <fullName evidence="1">Uncharacterized protein</fullName>
    </submittedName>
</protein>
<gene>
    <name evidence="1" type="ORF">B0T45_13945</name>
</gene>
<evidence type="ECO:0000313" key="2">
    <source>
        <dbReference type="Proteomes" id="UP000192721"/>
    </source>
</evidence>
<proteinExistence type="predicted"/>
<accession>A0A1W0CSB3</accession>